<dbReference type="InterPro" id="IPR027417">
    <property type="entry name" value="P-loop_NTPase"/>
</dbReference>
<protein>
    <recommendedName>
        <fullName evidence="3">Aldolase</fullName>
    </recommendedName>
</protein>
<sequence length="315" mass="35090">MMDGRTGIDKRHYLAFGLRIASDFELPELLSVNEPDFEPDFIVEWADLTALRNELDPDRPFAVKGNEMVLGLDKAATYRITGGSRIQMMPAEGADPRDYRIYLLGLGFAFALFQRGAIPLHGSAVVIEGRAYAFVGECGAGKSTLAAAFLRQGYKLLSDDIVPVTLGAGENGPVAHPGFPQQKLWQESLDFFQMNAAHFNPIGDDYEKYAIPVADQFHQESMPLAALFELEAAEDSETVELKPLSKLERMQLLYMHTYSGALLTKLDLRPWHFQMSSTIASQVDCYRLKRPKHGFTADLLVNEILNVAMKGELVQ</sequence>
<evidence type="ECO:0008006" key="3">
    <source>
        <dbReference type="Google" id="ProtNLM"/>
    </source>
</evidence>
<gene>
    <name evidence="1" type="ORF">GCM10010918_36270</name>
</gene>
<name>A0A917M5N2_9BACL</name>
<dbReference type="Proteomes" id="UP000600247">
    <property type="component" value="Unassembled WGS sequence"/>
</dbReference>
<dbReference type="EMBL" id="BMHY01000007">
    <property type="protein sequence ID" value="GGG76496.1"/>
    <property type="molecule type" value="Genomic_DNA"/>
</dbReference>
<evidence type="ECO:0000313" key="1">
    <source>
        <dbReference type="EMBL" id="GGG76496.1"/>
    </source>
</evidence>
<dbReference type="SUPFAM" id="SSF53795">
    <property type="entry name" value="PEP carboxykinase-like"/>
    <property type="match status" value="1"/>
</dbReference>
<dbReference type="AlphaFoldDB" id="A0A917M5N2"/>
<proteinExistence type="predicted"/>
<keyword evidence="2" id="KW-1185">Reference proteome</keyword>
<reference evidence="1 2" key="1">
    <citation type="journal article" date="2014" name="Int. J. Syst. Evol. Microbiol.">
        <title>Complete genome sequence of Corynebacterium casei LMG S-19264T (=DSM 44701T), isolated from a smear-ripened cheese.</title>
        <authorList>
            <consortium name="US DOE Joint Genome Institute (JGI-PGF)"/>
            <person name="Walter F."/>
            <person name="Albersmeier A."/>
            <person name="Kalinowski J."/>
            <person name="Ruckert C."/>
        </authorList>
    </citation>
    <scope>NUCLEOTIDE SEQUENCE [LARGE SCALE GENOMIC DNA]</scope>
    <source>
        <strain evidence="1 2">CGMCC 1.15286</strain>
    </source>
</reference>
<evidence type="ECO:0000313" key="2">
    <source>
        <dbReference type="Proteomes" id="UP000600247"/>
    </source>
</evidence>
<dbReference type="RefSeq" id="WP_188890609.1">
    <property type="nucleotide sequence ID" value="NZ_BMHY01000007.1"/>
</dbReference>
<accession>A0A917M5N2</accession>
<dbReference type="Gene3D" id="3.40.50.300">
    <property type="entry name" value="P-loop containing nucleotide triphosphate hydrolases"/>
    <property type="match status" value="1"/>
</dbReference>
<organism evidence="1 2">
    <name type="scientific">Paenibacillus radicis</name>
    <name type="common">ex Gao et al. 2016</name>
    <dbReference type="NCBI Taxonomy" id="1737354"/>
    <lineage>
        <taxon>Bacteria</taxon>
        <taxon>Bacillati</taxon>
        <taxon>Bacillota</taxon>
        <taxon>Bacilli</taxon>
        <taxon>Bacillales</taxon>
        <taxon>Paenibacillaceae</taxon>
        <taxon>Paenibacillus</taxon>
    </lineage>
</organism>
<comment type="caution">
    <text evidence="1">The sequence shown here is derived from an EMBL/GenBank/DDBJ whole genome shotgun (WGS) entry which is preliminary data.</text>
</comment>